<evidence type="ECO:0000256" key="2">
    <source>
        <dbReference type="ARBA" id="ARBA00022448"/>
    </source>
</evidence>
<comment type="caution">
    <text evidence="9">The sequence shown here is derived from an EMBL/GenBank/DDBJ whole genome shotgun (WGS) entry which is preliminary data.</text>
</comment>
<dbReference type="InterPro" id="IPR000515">
    <property type="entry name" value="MetI-like"/>
</dbReference>
<reference evidence="9 10" key="1">
    <citation type="submission" date="2020-08" db="EMBL/GenBank/DDBJ databases">
        <title>Genomic Encyclopedia of Type Strains, Phase IV (KMG-IV): sequencing the most valuable type-strain genomes for metagenomic binning, comparative biology and taxonomic classification.</title>
        <authorList>
            <person name="Goeker M."/>
        </authorList>
    </citation>
    <scope>NUCLEOTIDE SEQUENCE [LARGE SCALE GENOMIC DNA]</scope>
    <source>
        <strain evidence="9 10">DSM 23562</strain>
    </source>
</reference>
<evidence type="ECO:0000256" key="4">
    <source>
        <dbReference type="ARBA" id="ARBA00022692"/>
    </source>
</evidence>
<feature type="domain" description="ABC transmembrane type-1" evidence="8">
    <location>
        <begin position="68"/>
        <end position="257"/>
    </location>
</feature>
<feature type="transmembrane region" description="Helical" evidence="7">
    <location>
        <begin position="136"/>
        <end position="157"/>
    </location>
</feature>
<dbReference type="Gene3D" id="1.10.3720.10">
    <property type="entry name" value="MetI-like"/>
    <property type="match status" value="1"/>
</dbReference>
<keyword evidence="6 7" id="KW-0472">Membrane</keyword>
<keyword evidence="2 7" id="KW-0813">Transport</keyword>
<dbReference type="RefSeq" id="WP_184203135.1">
    <property type="nucleotide sequence ID" value="NZ_JACHGW010000005.1"/>
</dbReference>
<evidence type="ECO:0000313" key="10">
    <source>
        <dbReference type="Proteomes" id="UP000520814"/>
    </source>
</evidence>
<dbReference type="SUPFAM" id="SSF161098">
    <property type="entry name" value="MetI-like"/>
    <property type="match status" value="1"/>
</dbReference>
<keyword evidence="10" id="KW-1185">Reference proteome</keyword>
<dbReference type="PANTHER" id="PTHR43744">
    <property type="entry name" value="ABC TRANSPORTER PERMEASE PROTEIN MG189-RELATED-RELATED"/>
    <property type="match status" value="1"/>
</dbReference>
<dbReference type="GO" id="GO:0005886">
    <property type="term" value="C:plasma membrane"/>
    <property type="evidence" value="ECO:0007669"/>
    <property type="project" value="UniProtKB-SubCell"/>
</dbReference>
<evidence type="ECO:0000256" key="7">
    <source>
        <dbReference type="RuleBase" id="RU363032"/>
    </source>
</evidence>
<evidence type="ECO:0000259" key="8">
    <source>
        <dbReference type="PROSITE" id="PS50928"/>
    </source>
</evidence>
<dbReference type="Pfam" id="PF00528">
    <property type="entry name" value="BPD_transp_1"/>
    <property type="match status" value="1"/>
</dbReference>
<proteinExistence type="inferred from homology"/>
<sequence length="272" mass="29665">MKLLGKIVTYLILSLSVLGALIPVVWLLLASIRPTDQVFSEIFTASHPTLQNYADLWELQSPNYIRALVNSVFLACAGVILQLFFCSLAGYALAKYEFKGKKALMAVQLLTVFIPGAVTLGPGYQLMYQLGLVDTYAGMLIGSAGNVFGIFLFRQAMLGVPDELLNAARIDGCTEFGIYWNIILPIIRPMTGAFCLLTFMGSWNSLLWPSMMLQSPAHHTLPIALSSLVGLYSQKYGMMMAGTVVMIFPVVALFLVLQKEFISGLTSGAVKG</sequence>
<dbReference type="Proteomes" id="UP000520814">
    <property type="component" value="Unassembled WGS sequence"/>
</dbReference>
<organism evidence="9 10">
    <name type="scientific">Armatimonas rosea</name>
    <dbReference type="NCBI Taxonomy" id="685828"/>
    <lineage>
        <taxon>Bacteria</taxon>
        <taxon>Bacillati</taxon>
        <taxon>Armatimonadota</taxon>
        <taxon>Armatimonadia</taxon>
        <taxon>Armatimonadales</taxon>
        <taxon>Armatimonadaceae</taxon>
        <taxon>Armatimonas</taxon>
    </lineage>
</organism>
<protein>
    <submittedName>
        <fullName evidence="9">ABC-type glycerol-3-phosphate transport system permease component</fullName>
    </submittedName>
</protein>
<evidence type="ECO:0000256" key="1">
    <source>
        <dbReference type="ARBA" id="ARBA00004651"/>
    </source>
</evidence>
<feature type="transmembrane region" description="Helical" evidence="7">
    <location>
        <begin position="7"/>
        <end position="29"/>
    </location>
</feature>
<dbReference type="AlphaFoldDB" id="A0A7W9SUM3"/>
<comment type="subcellular location">
    <subcellularLocation>
        <location evidence="1 7">Cell membrane</location>
        <topology evidence="1 7">Multi-pass membrane protein</topology>
    </subcellularLocation>
</comment>
<gene>
    <name evidence="9" type="ORF">HNQ39_004969</name>
</gene>
<feature type="transmembrane region" description="Helical" evidence="7">
    <location>
        <begin position="67"/>
        <end position="91"/>
    </location>
</feature>
<evidence type="ECO:0000256" key="6">
    <source>
        <dbReference type="ARBA" id="ARBA00023136"/>
    </source>
</evidence>
<keyword evidence="4 7" id="KW-0812">Transmembrane</keyword>
<dbReference type="CDD" id="cd06261">
    <property type="entry name" value="TM_PBP2"/>
    <property type="match status" value="1"/>
</dbReference>
<dbReference type="InterPro" id="IPR035906">
    <property type="entry name" value="MetI-like_sf"/>
</dbReference>
<dbReference type="PANTHER" id="PTHR43744:SF12">
    <property type="entry name" value="ABC TRANSPORTER PERMEASE PROTEIN MG189-RELATED"/>
    <property type="match status" value="1"/>
</dbReference>
<feature type="transmembrane region" description="Helical" evidence="7">
    <location>
        <begin position="178"/>
        <end position="203"/>
    </location>
</feature>
<evidence type="ECO:0000256" key="5">
    <source>
        <dbReference type="ARBA" id="ARBA00022989"/>
    </source>
</evidence>
<dbReference type="EMBL" id="JACHGW010000005">
    <property type="protein sequence ID" value="MBB6053137.1"/>
    <property type="molecule type" value="Genomic_DNA"/>
</dbReference>
<feature type="transmembrane region" description="Helical" evidence="7">
    <location>
        <begin position="103"/>
        <end position="124"/>
    </location>
</feature>
<feature type="transmembrane region" description="Helical" evidence="7">
    <location>
        <begin position="236"/>
        <end position="257"/>
    </location>
</feature>
<evidence type="ECO:0000256" key="3">
    <source>
        <dbReference type="ARBA" id="ARBA00022475"/>
    </source>
</evidence>
<accession>A0A7W9SUM3</accession>
<keyword evidence="3" id="KW-1003">Cell membrane</keyword>
<dbReference type="PROSITE" id="PS50928">
    <property type="entry name" value="ABC_TM1"/>
    <property type="match status" value="1"/>
</dbReference>
<comment type="similarity">
    <text evidence="7">Belongs to the binding-protein-dependent transport system permease family.</text>
</comment>
<evidence type="ECO:0000313" key="9">
    <source>
        <dbReference type="EMBL" id="MBB6053137.1"/>
    </source>
</evidence>
<name>A0A7W9SUM3_ARMRO</name>
<dbReference type="GO" id="GO:0055085">
    <property type="term" value="P:transmembrane transport"/>
    <property type="evidence" value="ECO:0007669"/>
    <property type="project" value="InterPro"/>
</dbReference>
<keyword evidence="5 7" id="KW-1133">Transmembrane helix</keyword>